<name>A0A194VQG4_CYTMA</name>
<feature type="region of interest" description="Disordered" evidence="1">
    <location>
        <begin position="1"/>
        <end position="25"/>
    </location>
</feature>
<dbReference type="AlphaFoldDB" id="A0A194VQG4"/>
<evidence type="ECO:0000256" key="1">
    <source>
        <dbReference type="SAM" id="MobiDB-lite"/>
    </source>
</evidence>
<gene>
    <name evidence="2" type="ORF">VM1G_11364</name>
</gene>
<proteinExistence type="predicted"/>
<protein>
    <submittedName>
        <fullName evidence="2">Uncharacterized protein</fullName>
    </submittedName>
</protein>
<evidence type="ECO:0000313" key="2">
    <source>
        <dbReference type="EMBL" id="KUI66429.1"/>
    </source>
</evidence>
<organism evidence="2 3">
    <name type="scientific">Cytospora mali</name>
    <name type="common">Apple Valsa canker fungus</name>
    <name type="synonym">Valsa mali</name>
    <dbReference type="NCBI Taxonomy" id="578113"/>
    <lineage>
        <taxon>Eukaryota</taxon>
        <taxon>Fungi</taxon>
        <taxon>Dikarya</taxon>
        <taxon>Ascomycota</taxon>
        <taxon>Pezizomycotina</taxon>
        <taxon>Sordariomycetes</taxon>
        <taxon>Sordariomycetidae</taxon>
        <taxon>Diaporthales</taxon>
        <taxon>Cytosporaceae</taxon>
        <taxon>Cytospora</taxon>
    </lineage>
</organism>
<reference evidence="2" key="1">
    <citation type="submission" date="2014-12" db="EMBL/GenBank/DDBJ databases">
        <title>Genome Sequence of Valsa Canker Pathogens Uncovers a Specific Adaption of Colonization on Woody Bark.</title>
        <authorList>
            <person name="Yin Z."/>
            <person name="Liu H."/>
            <person name="Gao X."/>
            <person name="Li Z."/>
            <person name="Song N."/>
            <person name="Ke X."/>
            <person name="Dai Q."/>
            <person name="Wu Y."/>
            <person name="Sun Y."/>
            <person name="Xu J.-R."/>
            <person name="Kang Z.K."/>
            <person name="Wang L."/>
            <person name="Huang L."/>
        </authorList>
    </citation>
    <scope>NUCLEOTIDE SEQUENCE [LARGE SCALE GENOMIC DNA]</scope>
    <source>
        <strain evidence="2">03-8</strain>
    </source>
</reference>
<dbReference type="EMBL" id="CM003099">
    <property type="protein sequence ID" value="KUI66429.1"/>
    <property type="molecule type" value="Genomic_DNA"/>
</dbReference>
<keyword evidence="3" id="KW-1185">Reference proteome</keyword>
<dbReference type="Proteomes" id="UP000078559">
    <property type="component" value="Chromosome 2"/>
</dbReference>
<evidence type="ECO:0000313" key="3">
    <source>
        <dbReference type="Proteomes" id="UP000078559"/>
    </source>
</evidence>
<sequence length="113" mass="12586">MSISDPVYRGAGSRVPENDDDDSDPIATLGKCSERFQRGISACKRLEASHMLKLCCWRWVELSEGAKANSSSSIIGAPYRFGRVVKTKMTMWLGKALFRQDNVGMDLGFCRYG</sequence>
<accession>A0A194VQG4</accession>